<feature type="non-terminal residue" evidence="1">
    <location>
        <position position="1"/>
    </location>
</feature>
<evidence type="ECO:0000313" key="2">
    <source>
        <dbReference type="Proteomes" id="UP000789860"/>
    </source>
</evidence>
<keyword evidence="2" id="KW-1185">Reference proteome</keyword>
<protein>
    <submittedName>
        <fullName evidence="1">10756_t:CDS:1</fullName>
    </submittedName>
</protein>
<name>A0ACA9MI40_9GLOM</name>
<sequence>TAMFDKDIQLNNSEDNFNIEDNLEDNLEDNSIMNDLSKVDSSMLEIKNSINLNFVLNNTN</sequence>
<accession>A0ACA9MI40</accession>
<evidence type="ECO:0000313" key="1">
    <source>
        <dbReference type="EMBL" id="CAG8593980.1"/>
    </source>
</evidence>
<comment type="caution">
    <text evidence="1">The sequence shown here is derived from an EMBL/GenBank/DDBJ whole genome shotgun (WGS) entry which is preliminary data.</text>
</comment>
<dbReference type="EMBL" id="CAJVPM010013291">
    <property type="protein sequence ID" value="CAG8593980.1"/>
    <property type="molecule type" value="Genomic_DNA"/>
</dbReference>
<gene>
    <name evidence="1" type="ORF">SCALOS_LOCUS6682</name>
</gene>
<dbReference type="Proteomes" id="UP000789860">
    <property type="component" value="Unassembled WGS sequence"/>
</dbReference>
<proteinExistence type="predicted"/>
<reference evidence="1" key="1">
    <citation type="submission" date="2021-06" db="EMBL/GenBank/DDBJ databases">
        <authorList>
            <person name="Kallberg Y."/>
            <person name="Tangrot J."/>
            <person name="Rosling A."/>
        </authorList>
    </citation>
    <scope>NUCLEOTIDE SEQUENCE</scope>
    <source>
        <strain evidence="1">AU212A</strain>
    </source>
</reference>
<organism evidence="1 2">
    <name type="scientific">Scutellospora calospora</name>
    <dbReference type="NCBI Taxonomy" id="85575"/>
    <lineage>
        <taxon>Eukaryota</taxon>
        <taxon>Fungi</taxon>
        <taxon>Fungi incertae sedis</taxon>
        <taxon>Mucoromycota</taxon>
        <taxon>Glomeromycotina</taxon>
        <taxon>Glomeromycetes</taxon>
        <taxon>Diversisporales</taxon>
        <taxon>Gigasporaceae</taxon>
        <taxon>Scutellospora</taxon>
    </lineage>
</organism>